<dbReference type="Proteomes" id="UP001153331">
    <property type="component" value="Unassembled WGS sequence"/>
</dbReference>
<dbReference type="EMBL" id="JAPHNI010000268">
    <property type="protein sequence ID" value="KAJ8113210.1"/>
    <property type="molecule type" value="Genomic_DNA"/>
</dbReference>
<evidence type="ECO:0000313" key="1">
    <source>
        <dbReference type="EMBL" id="KAJ8113210.1"/>
    </source>
</evidence>
<organism evidence="1 2">
    <name type="scientific">Boeremia exigua</name>
    <dbReference type="NCBI Taxonomy" id="749465"/>
    <lineage>
        <taxon>Eukaryota</taxon>
        <taxon>Fungi</taxon>
        <taxon>Dikarya</taxon>
        <taxon>Ascomycota</taxon>
        <taxon>Pezizomycotina</taxon>
        <taxon>Dothideomycetes</taxon>
        <taxon>Pleosporomycetidae</taxon>
        <taxon>Pleosporales</taxon>
        <taxon>Pleosporineae</taxon>
        <taxon>Didymellaceae</taxon>
        <taxon>Boeremia</taxon>
    </lineage>
</organism>
<keyword evidence="2" id="KW-1185">Reference proteome</keyword>
<protein>
    <submittedName>
        <fullName evidence="1">Uncharacterized protein</fullName>
    </submittedName>
</protein>
<gene>
    <name evidence="1" type="ORF">OPT61_g4612</name>
</gene>
<accession>A0ACC2IDG0</accession>
<evidence type="ECO:0000313" key="2">
    <source>
        <dbReference type="Proteomes" id="UP001153331"/>
    </source>
</evidence>
<reference evidence="1" key="1">
    <citation type="submission" date="2022-11" db="EMBL/GenBank/DDBJ databases">
        <title>Genome Sequence of Boeremia exigua.</title>
        <authorList>
            <person name="Buettner E."/>
        </authorList>
    </citation>
    <scope>NUCLEOTIDE SEQUENCE</scope>
    <source>
        <strain evidence="1">CU02</strain>
    </source>
</reference>
<name>A0ACC2IDG0_9PLEO</name>
<comment type="caution">
    <text evidence="1">The sequence shown here is derived from an EMBL/GenBank/DDBJ whole genome shotgun (WGS) entry which is preliminary data.</text>
</comment>
<sequence length="908" mass="98508">MFVSNNVWAAYGIKPEPDETFEMHTLSSNIERSSAPQPSLIVDTSSAPTPPAAPTVMLDSEESGVTKTQQSTTTLESSISVAPVASSVPEADSGLTTSAIAGVCIGVAIFITLLGLAALQVCISRKRRMERALRRINRETERGHSTTDSASRGVHGGDGLAMEKDEIRVMEETEFDGGRKAAAVGAVPFSSKLHKHTALLLIDIQNDFINGSLGSPRASAILPKVYDLLDDHHWPFIAASQDWHPKGHVSFASAHPSVEAGDAVNVTFLDSPLKQETQGVYADHCIPGTWGAEIEDGVKTRLQYLEGFRTTVNYIKKAQNHSVDSYSAFADNQYHQFTTLNSELTLHGIETLIVTGLITNACVRGTSIDGIKLGYEVILIEDATETVSAEVKAVAITELEDWGVQVMNLTDWEATSPTRLRKHASLRPCQIATPSTSCSNNITRHAIEVWLSLESVLPHGQAPPFPPPSSLGQPRPPRANNIPLPQKHANLPTPSPKMKYIFTSALLASSVFASVVPRDNKKVDYSGFKLLRLENTAGLEAKIEELSAHILNPGKSAELDVVVSPDNVDAISSLAKTKVINDDVGAILAEEGEMSVYAVPSETWFTAYHPYADHLTFLRDLQAGYTGNSEIITAGSSVQGRVLTGIHIWGSGGKGSKPAVLIHGTVHAREWITTMTTEYFAWQLLTKYASDANIKAVVDKFDFYIMPIVNPDGFVYSQTTDRLWRKNRKTISGNSCVGTDINRNWPYQWSLTNGASTNPCAETYKGQAAGDTPENRGLVAQVQALKNSLGIRLYLDVHSYGQYILWPYGYDCNARPENDAAHRTLATNAASAIRAVSGTAYTIGPSCSTLYATTGSSTDYTDVTGGATYSYTYELRDRGTYGFSLPANQIQPTVRETWAGVLSMFRAA</sequence>
<proteinExistence type="predicted"/>